<keyword evidence="6" id="KW-0809">Transit peptide</keyword>
<keyword evidence="7" id="KW-0496">Mitochondrion</keyword>
<keyword evidence="8" id="KW-0472">Membrane</keyword>
<dbReference type="GO" id="GO:0036444">
    <property type="term" value="P:calcium import into the mitochondrion"/>
    <property type="evidence" value="ECO:0007669"/>
    <property type="project" value="TreeGrafter"/>
</dbReference>
<evidence type="ECO:0000256" key="3">
    <source>
        <dbReference type="ARBA" id="ARBA00022737"/>
    </source>
</evidence>
<evidence type="ECO:0000256" key="6">
    <source>
        <dbReference type="ARBA" id="ARBA00022946"/>
    </source>
</evidence>
<dbReference type="CDD" id="cd15900">
    <property type="entry name" value="EFh_MICU"/>
    <property type="match status" value="1"/>
</dbReference>
<evidence type="ECO:0000256" key="4">
    <source>
        <dbReference type="ARBA" id="ARBA00022792"/>
    </source>
</evidence>
<dbReference type="PANTHER" id="PTHR12294:SF13">
    <property type="entry name" value="MITOCHONDRIAL CALCIUM UPTAKE 3, ISOFORM D"/>
    <property type="match status" value="1"/>
</dbReference>
<dbReference type="GO" id="GO:1990246">
    <property type="term" value="C:uniplex complex"/>
    <property type="evidence" value="ECO:0007669"/>
    <property type="project" value="TreeGrafter"/>
</dbReference>
<proteinExistence type="predicted"/>
<dbReference type="GO" id="GO:0051560">
    <property type="term" value="P:mitochondrial calcium ion homeostasis"/>
    <property type="evidence" value="ECO:0007669"/>
    <property type="project" value="TreeGrafter"/>
</dbReference>
<keyword evidence="5" id="KW-0106">Calcium</keyword>
<dbReference type="SMART" id="SM00054">
    <property type="entry name" value="EFh"/>
    <property type="match status" value="2"/>
</dbReference>
<dbReference type="Proteomes" id="UP000887566">
    <property type="component" value="Unplaced"/>
</dbReference>
<keyword evidence="4" id="KW-0999">Mitochondrion inner membrane</keyword>
<evidence type="ECO:0000256" key="1">
    <source>
        <dbReference type="ARBA" id="ARBA00004273"/>
    </source>
</evidence>
<keyword evidence="3" id="KW-0677">Repeat</keyword>
<feature type="domain" description="EF-hand" evidence="9">
    <location>
        <begin position="409"/>
        <end position="444"/>
    </location>
</feature>
<dbReference type="InterPro" id="IPR039800">
    <property type="entry name" value="MICU1/2/3"/>
</dbReference>
<comment type="subcellular location">
    <subcellularLocation>
        <location evidence="1">Mitochondrion inner membrane</location>
    </subcellularLocation>
    <subcellularLocation>
        <location evidence="2">Mitochondrion intermembrane space</location>
    </subcellularLocation>
</comment>
<dbReference type="Gene3D" id="1.10.238.10">
    <property type="entry name" value="EF-hand"/>
    <property type="match status" value="2"/>
</dbReference>
<feature type="domain" description="EF-hand" evidence="9">
    <location>
        <begin position="162"/>
        <end position="197"/>
    </location>
</feature>
<evidence type="ECO:0000256" key="8">
    <source>
        <dbReference type="ARBA" id="ARBA00023136"/>
    </source>
</evidence>
<organism evidence="10 11">
    <name type="scientific">Plectus sambesii</name>
    <dbReference type="NCBI Taxonomy" id="2011161"/>
    <lineage>
        <taxon>Eukaryota</taxon>
        <taxon>Metazoa</taxon>
        <taxon>Ecdysozoa</taxon>
        <taxon>Nematoda</taxon>
        <taxon>Chromadorea</taxon>
        <taxon>Plectida</taxon>
        <taxon>Plectina</taxon>
        <taxon>Plectoidea</taxon>
        <taxon>Plectidae</taxon>
        <taxon>Plectus</taxon>
    </lineage>
</organism>
<dbReference type="WBParaSite" id="PSAMB.scaffold25size111298.g858.t2">
    <property type="protein sequence ID" value="PSAMB.scaffold25size111298.g858.t2"/>
    <property type="gene ID" value="PSAMB.scaffold25size111298.g858"/>
</dbReference>
<reference evidence="11" key="1">
    <citation type="submission" date="2022-11" db="UniProtKB">
        <authorList>
            <consortium name="WormBaseParasite"/>
        </authorList>
    </citation>
    <scope>IDENTIFICATION</scope>
</reference>
<dbReference type="PANTHER" id="PTHR12294">
    <property type="entry name" value="EF HAND DOMAIN FAMILY A1,A2-RELATED"/>
    <property type="match status" value="1"/>
</dbReference>
<accession>A0A914VUR9</accession>
<evidence type="ECO:0000313" key="10">
    <source>
        <dbReference type="Proteomes" id="UP000887566"/>
    </source>
</evidence>
<evidence type="ECO:0000256" key="5">
    <source>
        <dbReference type="ARBA" id="ARBA00022837"/>
    </source>
</evidence>
<keyword evidence="10" id="KW-1185">Reference proteome</keyword>
<dbReference type="SUPFAM" id="SSF47473">
    <property type="entry name" value="EF-hand"/>
    <property type="match status" value="2"/>
</dbReference>
<evidence type="ECO:0000256" key="7">
    <source>
        <dbReference type="ARBA" id="ARBA00023128"/>
    </source>
</evidence>
<dbReference type="PROSITE" id="PS50222">
    <property type="entry name" value="EF_HAND_2"/>
    <property type="match status" value="2"/>
</dbReference>
<protein>
    <submittedName>
        <fullName evidence="11">EF-hand domain-containing protein</fullName>
    </submittedName>
</protein>
<sequence length="472" mass="54377">MASLRSLRQLLRSAAAVWTTPEGRRIARAAAVGSVASTAAIYYLYSSRPVAHAAATAIRSEPNPDLSSVKKLSSREQRFLRFASVEYNGQIFMTPRDFIDSLTQEQPRSRLSRRVLSNERVKKILRKTPPLRKGSKRLFRDLDHHGLVSYTEYLFLLSVLTKPQAGFRIAFNMFDMDGNEMVDKQEFLVIQALISNLRANGKIVKLDDYYLENLMSRSRLVKSTKSQANEPITIECEQDKSDPVGNSLRAAEEKAQTQDTTLLLHLFGLRGKAMMSFEDFKQYASTLYSFMLFSLFHFRFHDNLLEELLEIEFEEFSKGRMSISEMDFAKILLRYTLVNPEDYNKYMQRIHGRIQEEQGISYEQFRDFCLFLNDFDDFTIAVKLYTLSDLPVSQAEFSRAVRCATGYALDPHVVDTVFKIFDVNDNGELCYSEFISIMKDRIHRGFKSHSKKRGGSGWNGFKQCVSQELKTY</sequence>
<dbReference type="GO" id="GO:0005758">
    <property type="term" value="C:mitochondrial intermembrane space"/>
    <property type="evidence" value="ECO:0007669"/>
    <property type="project" value="UniProtKB-SubCell"/>
</dbReference>
<dbReference type="InterPro" id="IPR018247">
    <property type="entry name" value="EF_Hand_1_Ca_BS"/>
</dbReference>
<dbReference type="InterPro" id="IPR011992">
    <property type="entry name" value="EF-hand-dom_pair"/>
</dbReference>
<name>A0A914VUR9_9BILA</name>
<evidence type="ECO:0000259" key="9">
    <source>
        <dbReference type="PROSITE" id="PS50222"/>
    </source>
</evidence>
<dbReference type="PROSITE" id="PS00018">
    <property type="entry name" value="EF_HAND_1"/>
    <property type="match status" value="1"/>
</dbReference>
<dbReference type="InterPro" id="IPR002048">
    <property type="entry name" value="EF_hand_dom"/>
</dbReference>
<evidence type="ECO:0000256" key="2">
    <source>
        <dbReference type="ARBA" id="ARBA00004569"/>
    </source>
</evidence>
<evidence type="ECO:0000313" key="11">
    <source>
        <dbReference type="WBParaSite" id="PSAMB.scaffold25size111298.g858.t2"/>
    </source>
</evidence>
<dbReference type="AlphaFoldDB" id="A0A914VUR9"/>
<dbReference type="GO" id="GO:0005509">
    <property type="term" value="F:calcium ion binding"/>
    <property type="evidence" value="ECO:0007669"/>
    <property type="project" value="InterPro"/>
</dbReference>